<evidence type="ECO:0000313" key="2">
    <source>
        <dbReference type="Proteomes" id="UP000178492"/>
    </source>
</evidence>
<accession>A0A1F5GGK0</accession>
<dbReference type="Proteomes" id="UP000178492">
    <property type="component" value="Unassembled WGS sequence"/>
</dbReference>
<protein>
    <submittedName>
        <fullName evidence="1">Uncharacterized protein</fullName>
    </submittedName>
</protein>
<evidence type="ECO:0000313" key="1">
    <source>
        <dbReference type="EMBL" id="OGD90984.1"/>
    </source>
</evidence>
<name>A0A1F5GGK0_9BACT</name>
<organism evidence="1 2">
    <name type="scientific">Candidatus Curtissbacteria bacterium RIFCSPHIGHO2_02_FULL_40_17</name>
    <dbReference type="NCBI Taxonomy" id="1797715"/>
    <lineage>
        <taxon>Bacteria</taxon>
        <taxon>Candidatus Curtissiibacteriota</taxon>
    </lineage>
</organism>
<dbReference type="STRING" id="1797715.A3D81_00080"/>
<gene>
    <name evidence="1" type="ORF">A3D81_00080</name>
</gene>
<sequence>MKVILYMAICANALTSLILFFLKSSFQQGEQSLKMVVRRLMATARTSSKRDTKMAILRPNFLFTNRNPLTMPNAIKAIAAKPMMV</sequence>
<dbReference type="AlphaFoldDB" id="A0A1F5GGK0"/>
<reference evidence="1 2" key="1">
    <citation type="journal article" date="2016" name="Nat. Commun.">
        <title>Thousands of microbial genomes shed light on interconnected biogeochemical processes in an aquifer system.</title>
        <authorList>
            <person name="Anantharaman K."/>
            <person name="Brown C.T."/>
            <person name="Hug L.A."/>
            <person name="Sharon I."/>
            <person name="Castelle C.J."/>
            <person name="Probst A.J."/>
            <person name="Thomas B.C."/>
            <person name="Singh A."/>
            <person name="Wilkins M.J."/>
            <person name="Karaoz U."/>
            <person name="Brodie E.L."/>
            <person name="Williams K.H."/>
            <person name="Hubbard S.S."/>
            <person name="Banfield J.F."/>
        </authorList>
    </citation>
    <scope>NUCLEOTIDE SEQUENCE [LARGE SCALE GENOMIC DNA]</scope>
</reference>
<proteinExistence type="predicted"/>
<comment type="caution">
    <text evidence="1">The sequence shown here is derived from an EMBL/GenBank/DDBJ whole genome shotgun (WGS) entry which is preliminary data.</text>
</comment>
<dbReference type="EMBL" id="MFBE01000026">
    <property type="protein sequence ID" value="OGD90984.1"/>
    <property type="molecule type" value="Genomic_DNA"/>
</dbReference>